<dbReference type="Proteomes" id="UP000219338">
    <property type="component" value="Unassembled WGS sequence"/>
</dbReference>
<organism evidence="1 2">
    <name type="scientific">Armillaria ostoyae</name>
    <name type="common">Armillaria root rot fungus</name>
    <dbReference type="NCBI Taxonomy" id="47428"/>
    <lineage>
        <taxon>Eukaryota</taxon>
        <taxon>Fungi</taxon>
        <taxon>Dikarya</taxon>
        <taxon>Basidiomycota</taxon>
        <taxon>Agaricomycotina</taxon>
        <taxon>Agaricomycetes</taxon>
        <taxon>Agaricomycetidae</taxon>
        <taxon>Agaricales</taxon>
        <taxon>Marasmiineae</taxon>
        <taxon>Physalacriaceae</taxon>
        <taxon>Armillaria</taxon>
    </lineage>
</organism>
<protein>
    <submittedName>
        <fullName evidence="1">Uncharacterized protein</fullName>
    </submittedName>
</protein>
<reference evidence="2" key="1">
    <citation type="journal article" date="2017" name="Nat. Ecol. Evol.">
        <title>Genome expansion and lineage-specific genetic innovations in the forest pathogenic fungi Armillaria.</title>
        <authorList>
            <person name="Sipos G."/>
            <person name="Prasanna A.N."/>
            <person name="Walter M.C."/>
            <person name="O'Connor E."/>
            <person name="Balint B."/>
            <person name="Krizsan K."/>
            <person name="Kiss B."/>
            <person name="Hess J."/>
            <person name="Varga T."/>
            <person name="Slot J."/>
            <person name="Riley R."/>
            <person name="Boka B."/>
            <person name="Rigling D."/>
            <person name="Barry K."/>
            <person name="Lee J."/>
            <person name="Mihaltcheva S."/>
            <person name="LaButti K."/>
            <person name="Lipzen A."/>
            <person name="Waldron R."/>
            <person name="Moloney N.M."/>
            <person name="Sperisen C."/>
            <person name="Kredics L."/>
            <person name="Vagvoelgyi C."/>
            <person name="Patrignani A."/>
            <person name="Fitzpatrick D."/>
            <person name="Nagy I."/>
            <person name="Doyle S."/>
            <person name="Anderson J.B."/>
            <person name="Grigoriev I.V."/>
            <person name="Gueldener U."/>
            <person name="Muensterkoetter M."/>
            <person name="Nagy L.G."/>
        </authorList>
    </citation>
    <scope>NUCLEOTIDE SEQUENCE [LARGE SCALE GENOMIC DNA]</scope>
    <source>
        <strain evidence="2">C18/9</strain>
    </source>
</reference>
<gene>
    <name evidence="1" type="ORF">ARMOST_02187</name>
</gene>
<proteinExistence type="predicted"/>
<dbReference type="EMBL" id="FUEG01000001">
    <property type="protein sequence ID" value="SJK98911.1"/>
    <property type="molecule type" value="Genomic_DNA"/>
</dbReference>
<keyword evidence="2" id="KW-1185">Reference proteome</keyword>
<evidence type="ECO:0000313" key="2">
    <source>
        <dbReference type="Proteomes" id="UP000219338"/>
    </source>
</evidence>
<sequence length="244" mass="27539">MPILGEAKSHISHFDFILTRLKFASQLFIGSSSKLGPQKRCGANLGESYIRRLREEDHTTTSTISIATLGLGSIPPRVESYDLVMAHAYGDLMLKEKEQTLSAYSLLFFRFHNLLRAALVNDVDAYTKRHKVLHPALCQHSGRMLCWGNTILCWRSVYEPVHVSLAKAATTSLKPDDVSHPRRLYRCQRLAVYLHSTSVFHQLSFSRAVIEDFDPFSCSGVLEGGQFVYTHQVTRWTVSPRLAG</sequence>
<accession>A0A284QR79</accession>
<dbReference type="AlphaFoldDB" id="A0A284QR79"/>
<name>A0A284QR79_ARMOS</name>
<evidence type="ECO:0000313" key="1">
    <source>
        <dbReference type="EMBL" id="SJK98911.1"/>
    </source>
</evidence>